<dbReference type="CDD" id="cd04688">
    <property type="entry name" value="NUDIX_Hydrolase"/>
    <property type="match status" value="1"/>
</dbReference>
<evidence type="ECO:0000313" key="5">
    <source>
        <dbReference type="Proteomes" id="UP000287756"/>
    </source>
</evidence>
<dbReference type="GO" id="GO:0016787">
    <property type="term" value="F:hydrolase activity"/>
    <property type="evidence" value="ECO:0007669"/>
    <property type="project" value="UniProtKB-KW"/>
</dbReference>
<comment type="cofactor">
    <cofactor evidence="1">
        <name>Mg(2+)</name>
        <dbReference type="ChEBI" id="CHEBI:18420"/>
    </cofactor>
</comment>
<dbReference type="Proteomes" id="UP000287756">
    <property type="component" value="Chromosome"/>
</dbReference>
<dbReference type="PANTHER" id="PTHR43046:SF14">
    <property type="entry name" value="MUTT_NUDIX FAMILY PROTEIN"/>
    <property type="match status" value="1"/>
</dbReference>
<accession>A0A410MDY8</accession>
<evidence type="ECO:0000256" key="2">
    <source>
        <dbReference type="ARBA" id="ARBA00022801"/>
    </source>
</evidence>
<dbReference type="InterPro" id="IPR020476">
    <property type="entry name" value="Nudix_hydrolase"/>
</dbReference>
<evidence type="ECO:0000256" key="1">
    <source>
        <dbReference type="ARBA" id="ARBA00001946"/>
    </source>
</evidence>
<reference evidence="4 5" key="1">
    <citation type="submission" date="2018-01" db="EMBL/GenBank/DDBJ databases">
        <title>The whole genome sequencing and assembly of Halobacillus litoralis ERB031 strain.</title>
        <authorList>
            <person name="Lee S.-J."/>
            <person name="Park M.-K."/>
            <person name="Kim J.-Y."/>
            <person name="Lee Y.-J."/>
            <person name="Yi H."/>
            <person name="Bahn Y.-S."/>
            <person name="Kim J.F."/>
            <person name="Lee D.-W."/>
        </authorList>
    </citation>
    <scope>NUCLEOTIDE SEQUENCE [LARGE SCALE GENOMIC DNA]</scope>
    <source>
        <strain evidence="4 5">ERB 031</strain>
    </source>
</reference>
<sequence>MEMDVRFQVGKQRFNFRSAGILIENGHVLLHKEISAPHWVLPGGGIEMGEPSEESIVREMKEELGYAVKAGHVPWIAENFFEYEGEAMHELGFYYILTSPVSHFQEGVFHGLEGERLIYQWLPIDRLENYELMPPFLTGALKDIPEATKHVLVQR</sequence>
<protein>
    <submittedName>
        <fullName evidence="4">NUDIX hydrolase</fullName>
    </submittedName>
</protein>
<dbReference type="AlphaFoldDB" id="A0A410MDY8"/>
<keyword evidence="2 4" id="KW-0378">Hydrolase</keyword>
<dbReference type="Gene3D" id="3.90.79.10">
    <property type="entry name" value="Nucleoside Triphosphate Pyrophosphohydrolase"/>
    <property type="match status" value="1"/>
</dbReference>
<dbReference type="PRINTS" id="PR00502">
    <property type="entry name" value="NUDIXFAMILY"/>
</dbReference>
<evidence type="ECO:0000259" key="3">
    <source>
        <dbReference type="PROSITE" id="PS51462"/>
    </source>
</evidence>
<dbReference type="InterPro" id="IPR015797">
    <property type="entry name" value="NUDIX_hydrolase-like_dom_sf"/>
</dbReference>
<evidence type="ECO:0000313" key="4">
    <source>
        <dbReference type="EMBL" id="QAS52917.1"/>
    </source>
</evidence>
<dbReference type="PANTHER" id="PTHR43046">
    <property type="entry name" value="GDP-MANNOSE MANNOSYL HYDROLASE"/>
    <property type="match status" value="1"/>
</dbReference>
<proteinExistence type="predicted"/>
<organism evidence="4 5">
    <name type="scientific">Halobacillus litoralis</name>
    <dbReference type="NCBI Taxonomy" id="45668"/>
    <lineage>
        <taxon>Bacteria</taxon>
        <taxon>Bacillati</taxon>
        <taxon>Bacillota</taxon>
        <taxon>Bacilli</taxon>
        <taxon>Bacillales</taxon>
        <taxon>Bacillaceae</taxon>
        <taxon>Halobacillus</taxon>
    </lineage>
</organism>
<dbReference type="InterPro" id="IPR000086">
    <property type="entry name" value="NUDIX_hydrolase_dom"/>
</dbReference>
<dbReference type="KEGG" id="hli:HLI_12285"/>
<dbReference type="SUPFAM" id="SSF55811">
    <property type="entry name" value="Nudix"/>
    <property type="match status" value="1"/>
</dbReference>
<name>A0A410MDY8_9BACI</name>
<dbReference type="OrthoDB" id="9787880at2"/>
<gene>
    <name evidence="4" type="ORF">HLI_12285</name>
</gene>
<dbReference type="EMBL" id="CP026118">
    <property type="protein sequence ID" value="QAS52917.1"/>
    <property type="molecule type" value="Genomic_DNA"/>
</dbReference>
<dbReference type="Pfam" id="PF00293">
    <property type="entry name" value="NUDIX"/>
    <property type="match status" value="1"/>
</dbReference>
<dbReference type="PROSITE" id="PS51462">
    <property type="entry name" value="NUDIX"/>
    <property type="match status" value="1"/>
</dbReference>
<feature type="domain" description="Nudix hydrolase" evidence="3">
    <location>
        <begin position="12"/>
        <end position="146"/>
    </location>
</feature>